<dbReference type="EMBL" id="FOIQ01000001">
    <property type="protein sequence ID" value="SEV86080.1"/>
    <property type="molecule type" value="Genomic_DNA"/>
</dbReference>
<dbReference type="SUPFAM" id="SSF46565">
    <property type="entry name" value="Chaperone J-domain"/>
    <property type="match status" value="1"/>
</dbReference>
<feature type="coiled-coil region" evidence="1">
    <location>
        <begin position="211"/>
        <end position="284"/>
    </location>
</feature>
<reference evidence="2 3" key="1">
    <citation type="submission" date="2016-10" db="EMBL/GenBank/DDBJ databases">
        <authorList>
            <person name="de Groot N.N."/>
        </authorList>
    </citation>
    <scope>NUCLEOTIDE SEQUENCE [LARGE SCALE GENOMIC DNA]</scope>
    <source>
        <strain evidence="2 3">TC2-24</strain>
    </source>
</reference>
<keyword evidence="1" id="KW-0175">Coiled coil</keyword>
<organism evidence="2 3">
    <name type="scientific">Prevotella aff. ruminicola Tc2-24</name>
    <dbReference type="NCBI Taxonomy" id="81582"/>
    <lineage>
        <taxon>Bacteria</taxon>
        <taxon>Pseudomonadati</taxon>
        <taxon>Bacteroidota</taxon>
        <taxon>Bacteroidia</taxon>
        <taxon>Bacteroidales</taxon>
        <taxon>Prevotellaceae</taxon>
        <taxon>Prevotella</taxon>
    </lineage>
</organism>
<name>A0A1I0MEA5_9BACT</name>
<evidence type="ECO:0000256" key="1">
    <source>
        <dbReference type="SAM" id="Coils"/>
    </source>
</evidence>
<accession>A0A1I0MEA5</accession>
<dbReference type="RefSeq" id="WP_091914539.1">
    <property type="nucleotide sequence ID" value="NZ_FOIQ01000001.1"/>
</dbReference>
<evidence type="ECO:0000313" key="3">
    <source>
        <dbReference type="Proteomes" id="UP000199373"/>
    </source>
</evidence>
<sequence length="287" mass="34642">MSNTIDINPRRQQLKEEYERLQRDYSDLIARRDDLLLHDGPLLETVYMETIGQLQYEMLCLQYDIYILKLQRDLLQAYINRGERPDMQTVKKKVKVASWTFHMNIQQEEEKIKESKTYKEQHSQEYKAFTEHQSEKPDKDLEAEKIELKNLYKRLVHRLHPDLHPEQSEWERELFLKVQEAYRDGNLKRLRELEAELNAGMPSDSVGSSTIEEWEERIRILKEQIEAIRHKIEDIENDFPFTYREKLQDQEWIAARQEEIRISIEQLKAEKERLQKIVEILMEQANG</sequence>
<keyword evidence="3" id="KW-1185">Reference proteome</keyword>
<proteinExistence type="predicted"/>
<protein>
    <recommendedName>
        <fullName evidence="4">DnaJ domain-containing protein</fullName>
    </recommendedName>
</protein>
<dbReference type="InterPro" id="IPR036869">
    <property type="entry name" value="J_dom_sf"/>
</dbReference>
<dbReference type="AlphaFoldDB" id="A0A1I0MEA5"/>
<dbReference type="Proteomes" id="UP000199373">
    <property type="component" value="Unassembled WGS sequence"/>
</dbReference>
<dbReference type="Gene3D" id="1.10.287.110">
    <property type="entry name" value="DnaJ domain"/>
    <property type="match status" value="1"/>
</dbReference>
<gene>
    <name evidence="2" type="ORF">SAMN04487850_0545</name>
</gene>
<evidence type="ECO:0000313" key="2">
    <source>
        <dbReference type="EMBL" id="SEV86080.1"/>
    </source>
</evidence>
<evidence type="ECO:0008006" key="4">
    <source>
        <dbReference type="Google" id="ProtNLM"/>
    </source>
</evidence>